<dbReference type="InterPro" id="IPR020846">
    <property type="entry name" value="MFS_dom"/>
</dbReference>
<feature type="domain" description="Major facilitator superfamily (MFS) profile" evidence="8">
    <location>
        <begin position="3"/>
        <end position="380"/>
    </location>
</feature>
<dbReference type="GO" id="GO:0016020">
    <property type="term" value="C:membrane"/>
    <property type="evidence" value="ECO:0007669"/>
    <property type="project" value="TreeGrafter"/>
</dbReference>
<feature type="transmembrane region" description="Helical" evidence="7">
    <location>
        <begin position="275"/>
        <end position="293"/>
    </location>
</feature>
<dbReference type="EMBL" id="RAQO01000009">
    <property type="protein sequence ID" value="RKF14288.1"/>
    <property type="molecule type" value="Genomic_DNA"/>
</dbReference>
<feature type="transmembrane region" description="Helical" evidence="7">
    <location>
        <begin position="38"/>
        <end position="57"/>
    </location>
</feature>
<name>A0A420E793_9ALTE</name>
<dbReference type="GO" id="GO:0012505">
    <property type="term" value="C:endomembrane system"/>
    <property type="evidence" value="ECO:0007669"/>
    <property type="project" value="UniProtKB-SubCell"/>
</dbReference>
<comment type="subcellular location">
    <subcellularLocation>
        <location evidence="1">Endomembrane system</location>
        <topology evidence="1">Multi-pass membrane protein</topology>
    </subcellularLocation>
</comment>
<keyword evidence="3" id="KW-0813">Transport</keyword>
<feature type="transmembrane region" description="Helical" evidence="7">
    <location>
        <begin position="69"/>
        <end position="87"/>
    </location>
</feature>
<feature type="transmembrane region" description="Helical" evidence="7">
    <location>
        <begin position="158"/>
        <end position="177"/>
    </location>
</feature>
<organism evidence="9 10">
    <name type="scientific">Alginatibacterium sediminis</name>
    <dbReference type="NCBI Taxonomy" id="2164068"/>
    <lineage>
        <taxon>Bacteria</taxon>
        <taxon>Pseudomonadati</taxon>
        <taxon>Pseudomonadota</taxon>
        <taxon>Gammaproteobacteria</taxon>
        <taxon>Alteromonadales</taxon>
        <taxon>Alteromonadaceae</taxon>
        <taxon>Alginatibacterium</taxon>
    </lineage>
</organism>
<dbReference type="Gene3D" id="1.20.1250.20">
    <property type="entry name" value="MFS general substrate transporter like domains"/>
    <property type="match status" value="2"/>
</dbReference>
<keyword evidence="6 7" id="KW-0472">Membrane</keyword>
<evidence type="ECO:0000256" key="2">
    <source>
        <dbReference type="ARBA" id="ARBA00008335"/>
    </source>
</evidence>
<dbReference type="PANTHER" id="PTHR23514:SF3">
    <property type="entry name" value="BYPASS OF STOP CODON PROTEIN 6"/>
    <property type="match status" value="1"/>
</dbReference>
<evidence type="ECO:0000256" key="4">
    <source>
        <dbReference type="ARBA" id="ARBA00022692"/>
    </source>
</evidence>
<dbReference type="InterPro" id="IPR011701">
    <property type="entry name" value="MFS"/>
</dbReference>
<evidence type="ECO:0000259" key="8">
    <source>
        <dbReference type="PROSITE" id="PS50850"/>
    </source>
</evidence>
<sequence length="382" mass="41348">MLLLLIIYLAFISLGLPDAVLGSTWPVAYVDLNSSLEFAGVISIVISAGTVISSLLSSRLIHRFSTGKVMVVSVLLTALALLGFAFSQSVWTLVLLAIPLGLGGGAVDAALNNFVALHYKSKHMNYLHSFWGVGATSGPLIMAIYLNQDQGWREGFEVIAAIQFALVLVLLLSISLWSNVKTRHSAESSESPHLISNTMAFRIKGVKLQLLTFFCYCSLEAGTGLWAASFLITVKGVEPTQAAFWTSMYFLGITLGRFFSGFIADYVKEENSVRVGIFTILLGVVLMALPGSLVLVKLGLVLVGLGCAPIYPNTIHLTPKRFGEQASQTIIGLSMATAYVGTTLIPPLLGLIAVNSSFQVLPMFLLFFVVIMLWSSQRLRQF</sequence>
<proteinExistence type="inferred from homology"/>
<feature type="transmembrane region" description="Helical" evidence="7">
    <location>
        <begin position="244"/>
        <end position="263"/>
    </location>
</feature>
<evidence type="ECO:0000256" key="1">
    <source>
        <dbReference type="ARBA" id="ARBA00004127"/>
    </source>
</evidence>
<evidence type="ECO:0000256" key="6">
    <source>
        <dbReference type="ARBA" id="ARBA00023136"/>
    </source>
</evidence>
<feature type="transmembrane region" description="Helical" evidence="7">
    <location>
        <begin position="358"/>
        <end position="376"/>
    </location>
</feature>
<dbReference type="PROSITE" id="PS50850">
    <property type="entry name" value="MFS"/>
    <property type="match status" value="1"/>
</dbReference>
<evidence type="ECO:0000256" key="7">
    <source>
        <dbReference type="SAM" id="Phobius"/>
    </source>
</evidence>
<dbReference type="Pfam" id="PF07690">
    <property type="entry name" value="MFS_1"/>
    <property type="match status" value="1"/>
</dbReference>
<dbReference type="InterPro" id="IPR036259">
    <property type="entry name" value="MFS_trans_sf"/>
</dbReference>
<evidence type="ECO:0000313" key="10">
    <source>
        <dbReference type="Proteomes" id="UP000286482"/>
    </source>
</evidence>
<feature type="transmembrane region" description="Helical" evidence="7">
    <location>
        <begin position="126"/>
        <end position="146"/>
    </location>
</feature>
<gene>
    <name evidence="9" type="ORF">DBZ36_16625</name>
</gene>
<dbReference type="RefSeq" id="WP_120356099.1">
    <property type="nucleotide sequence ID" value="NZ_RAQO01000009.1"/>
</dbReference>
<reference evidence="9 10" key="1">
    <citation type="submission" date="2018-09" db="EMBL/GenBank/DDBJ databases">
        <authorList>
            <person name="Wang Z."/>
        </authorList>
    </citation>
    <scope>NUCLEOTIDE SEQUENCE [LARGE SCALE GENOMIC DNA]</scope>
    <source>
        <strain evidence="9 10">ALS 81</strain>
    </source>
</reference>
<feature type="transmembrane region" description="Helical" evidence="7">
    <location>
        <begin position="299"/>
        <end position="318"/>
    </location>
</feature>
<feature type="transmembrane region" description="Helical" evidence="7">
    <location>
        <begin position="330"/>
        <end position="352"/>
    </location>
</feature>
<evidence type="ECO:0000313" key="9">
    <source>
        <dbReference type="EMBL" id="RKF14288.1"/>
    </source>
</evidence>
<dbReference type="GO" id="GO:0022857">
    <property type="term" value="F:transmembrane transporter activity"/>
    <property type="evidence" value="ECO:0007669"/>
    <property type="project" value="InterPro"/>
</dbReference>
<dbReference type="PANTHER" id="PTHR23514">
    <property type="entry name" value="BYPASS OF STOP CODON PROTEIN 6"/>
    <property type="match status" value="1"/>
</dbReference>
<dbReference type="Proteomes" id="UP000286482">
    <property type="component" value="Unassembled WGS sequence"/>
</dbReference>
<dbReference type="AlphaFoldDB" id="A0A420E793"/>
<comment type="caution">
    <text evidence="9">The sequence shown here is derived from an EMBL/GenBank/DDBJ whole genome shotgun (WGS) entry which is preliminary data.</text>
</comment>
<comment type="similarity">
    <text evidence="2">Belongs to the major facilitator superfamily.</text>
</comment>
<keyword evidence="10" id="KW-1185">Reference proteome</keyword>
<keyword evidence="4 7" id="KW-0812">Transmembrane</keyword>
<dbReference type="SUPFAM" id="SSF103473">
    <property type="entry name" value="MFS general substrate transporter"/>
    <property type="match status" value="1"/>
</dbReference>
<dbReference type="InterPro" id="IPR051788">
    <property type="entry name" value="MFS_Transporter"/>
</dbReference>
<feature type="transmembrane region" description="Helical" evidence="7">
    <location>
        <begin position="93"/>
        <end position="114"/>
    </location>
</feature>
<protein>
    <submittedName>
        <fullName evidence="9">MFS transporter</fullName>
    </submittedName>
</protein>
<dbReference type="OrthoDB" id="9795150at2"/>
<feature type="transmembrane region" description="Helical" evidence="7">
    <location>
        <begin position="210"/>
        <end position="232"/>
    </location>
</feature>
<evidence type="ECO:0000256" key="5">
    <source>
        <dbReference type="ARBA" id="ARBA00022989"/>
    </source>
</evidence>
<accession>A0A420E793</accession>
<keyword evidence="5 7" id="KW-1133">Transmembrane helix</keyword>
<evidence type="ECO:0000256" key="3">
    <source>
        <dbReference type="ARBA" id="ARBA00022448"/>
    </source>
</evidence>